<evidence type="ECO:0000256" key="3">
    <source>
        <dbReference type="ARBA" id="ARBA00022692"/>
    </source>
</evidence>
<evidence type="ECO:0000256" key="5">
    <source>
        <dbReference type="ARBA" id="ARBA00022989"/>
    </source>
</evidence>
<evidence type="ECO:0000256" key="4">
    <source>
        <dbReference type="ARBA" id="ARBA00022792"/>
    </source>
</evidence>
<gene>
    <name evidence="9" type="ORF">GPECTOR_1g320</name>
</gene>
<sequence length="103" mass="11709">MLFMIGGWWGLAQLVDSKRQLRGASRGLDMVEEMDPLERMRRRYGLEDGGAGSGSSGPGRRGRGQTPQPEIPSLEQELEDIRRKVDIYNFDYKPVPRQAEDDE</sequence>
<comment type="similarity">
    <text evidence="2">Belongs to the COX16 family.</text>
</comment>
<comment type="subcellular location">
    <subcellularLocation>
        <location evidence="1">Mitochondrion inner membrane</location>
        <topology evidence="1">Single-pass membrane protein</topology>
    </subcellularLocation>
</comment>
<dbReference type="STRING" id="33097.A0A150H2Z8"/>
<evidence type="ECO:0000256" key="7">
    <source>
        <dbReference type="ARBA" id="ARBA00023136"/>
    </source>
</evidence>
<accession>A0A150H2Z8</accession>
<feature type="region of interest" description="Disordered" evidence="8">
    <location>
        <begin position="39"/>
        <end position="78"/>
    </location>
</feature>
<evidence type="ECO:0000256" key="2">
    <source>
        <dbReference type="ARBA" id="ARBA00008370"/>
    </source>
</evidence>
<keyword evidence="6" id="KW-0496">Mitochondrion</keyword>
<keyword evidence="5" id="KW-1133">Transmembrane helix</keyword>
<protein>
    <submittedName>
        <fullName evidence="9">Uncharacterized protein</fullName>
    </submittedName>
</protein>
<keyword evidence="3" id="KW-0812">Transmembrane</keyword>
<evidence type="ECO:0000256" key="1">
    <source>
        <dbReference type="ARBA" id="ARBA00004434"/>
    </source>
</evidence>
<name>A0A150H2Z8_GONPE</name>
<evidence type="ECO:0000313" key="10">
    <source>
        <dbReference type="Proteomes" id="UP000075714"/>
    </source>
</evidence>
<dbReference type="OrthoDB" id="545740at2759"/>
<proteinExistence type="inferred from homology"/>
<keyword evidence="7" id="KW-0472">Membrane</keyword>
<evidence type="ECO:0000256" key="8">
    <source>
        <dbReference type="SAM" id="MobiDB-lite"/>
    </source>
</evidence>
<keyword evidence="10" id="KW-1185">Reference proteome</keyword>
<comment type="caution">
    <text evidence="9">The sequence shown here is derived from an EMBL/GenBank/DDBJ whole genome shotgun (WGS) entry which is preliminary data.</text>
</comment>
<feature type="compositionally biased region" description="Gly residues" evidence="8">
    <location>
        <begin position="47"/>
        <end position="59"/>
    </location>
</feature>
<dbReference type="GO" id="GO:0005743">
    <property type="term" value="C:mitochondrial inner membrane"/>
    <property type="evidence" value="ECO:0007669"/>
    <property type="project" value="UniProtKB-SubCell"/>
</dbReference>
<keyword evidence="4" id="KW-0999">Mitochondrion inner membrane</keyword>
<evidence type="ECO:0000313" key="9">
    <source>
        <dbReference type="EMBL" id="KXZ56362.1"/>
    </source>
</evidence>
<dbReference type="Pfam" id="PF14138">
    <property type="entry name" value="COX16"/>
    <property type="match status" value="1"/>
</dbReference>
<dbReference type="InterPro" id="IPR020164">
    <property type="entry name" value="Cyt_c_Oxase_assmbl_COX16"/>
</dbReference>
<dbReference type="EMBL" id="LSYV01000002">
    <property type="protein sequence ID" value="KXZ56362.1"/>
    <property type="molecule type" value="Genomic_DNA"/>
</dbReference>
<organism evidence="9 10">
    <name type="scientific">Gonium pectorale</name>
    <name type="common">Green alga</name>
    <dbReference type="NCBI Taxonomy" id="33097"/>
    <lineage>
        <taxon>Eukaryota</taxon>
        <taxon>Viridiplantae</taxon>
        <taxon>Chlorophyta</taxon>
        <taxon>core chlorophytes</taxon>
        <taxon>Chlorophyceae</taxon>
        <taxon>CS clade</taxon>
        <taxon>Chlamydomonadales</taxon>
        <taxon>Volvocaceae</taxon>
        <taxon>Gonium</taxon>
    </lineage>
</organism>
<reference evidence="10" key="1">
    <citation type="journal article" date="2016" name="Nat. Commun.">
        <title>The Gonium pectorale genome demonstrates co-option of cell cycle regulation during the evolution of multicellularity.</title>
        <authorList>
            <person name="Hanschen E.R."/>
            <person name="Marriage T.N."/>
            <person name="Ferris P.J."/>
            <person name="Hamaji T."/>
            <person name="Toyoda A."/>
            <person name="Fujiyama A."/>
            <person name="Neme R."/>
            <person name="Noguchi H."/>
            <person name="Minakuchi Y."/>
            <person name="Suzuki M."/>
            <person name="Kawai-Toyooka H."/>
            <person name="Smith D.R."/>
            <person name="Sparks H."/>
            <person name="Anderson J."/>
            <person name="Bakaric R."/>
            <person name="Luria V."/>
            <person name="Karger A."/>
            <person name="Kirschner M.W."/>
            <person name="Durand P.M."/>
            <person name="Michod R.E."/>
            <person name="Nozaki H."/>
            <person name="Olson B.J."/>
        </authorList>
    </citation>
    <scope>NUCLEOTIDE SEQUENCE [LARGE SCALE GENOMIC DNA]</scope>
    <source>
        <strain evidence="10">NIES-2863</strain>
    </source>
</reference>
<dbReference type="Proteomes" id="UP000075714">
    <property type="component" value="Unassembled WGS sequence"/>
</dbReference>
<evidence type="ECO:0000256" key="6">
    <source>
        <dbReference type="ARBA" id="ARBA00023128"/>
    </source>
</evidence>
<dbReference type="AlphaFoldDB" id="A0A150H2Z8"/>